<dbReference type="EMBL" id="LAZR01014832">
    <property type="protein sequence ID" value="KKM15738.1"/>
    <property type="molecule type" value="Genomic_DNA"/>
</dbReference>
<comment type="caution">
    <text evidence="2">The sequence shown here is derived from an EMBL/GenBank/DDBJ whole genome shotgun (WGS) entry which is preliminary data.</text>
</comment>
<proteinExistence type="predicted"/>
<evidence type="ECO:0000256" key="1">
    <source>
        <dbReference type="SAM" id="MobiDB-lite"/>
    </source>
</evidence>
<reference evidence="2" key="1">
    <citation type="journal article" date="2015" name="Nature">
        <title>Complex archaea that bridge the gap between prokaryotes and eukaryotes.</title>
        <authorList>
            <person name="Spang A."/>
            <person name="Saw J.H."/>
            <person name="Jorgensen S.L."/>
            <person name="Zaremba-Niedzwiedzka K."/>
            <person name="Martijn J."/>
            <person name="Lind A.E."/>
            <person name="van Eijk R."/>
            <person name="Schleper C."/>
            <person name="Guy L."/>
            <person name="Ettema T.J."/>
        </authorList>
    </citation>
    <scope>NUCLEOTIDE SEQUENCE</scope>
</reference>
<evidence type="ECO:0000313" key="2">
    <source>
        <dbReference type="EMBL" id="KKM15738.1"/>
    </source>
</evidence>
<name>A0A0F9K0S0_9ZZZZ</name>
<gene>
    <name evidence="2" type="ORF">LCGC14_1692970</name>
</gene>
<protein>
    <submittedName>
        <fullName evidence="2">Uncharacterized protein</fullName>
    </submittedName>
</protein>
<organism evidence="2">
    <name type="scientific">marine sediment metagenome</name>
    <dbReference type="NCBI Taxonomy" id="412755"/>
    <lineage>
        <taxon>unclassified sequences</taxon>
        <taxon>metagenomes</taxon>
        <taxon>ecological metagenomes</taxon>
    </lineage>
</organism>
<sequence>MNYVGAPNPYQLAGPPAWWLQELAIFDSDLVVIPSQQQPVYRLARRVRRGKGLLASHLPQVKDFMPQPDTLQMHALRVVPVTTILPGSVWGTHIFSILASRDTWRVGGGQKAADLMDEADRQKRQRQRQGWHDDGGAVAADMFKSYSYRAGSRTSMAHSPRRQPATPPVARVSPDSQVSSPLKIVLH</sequence>
<dbReference type="AlphaFoldDB" id="A0A0F9K0S0"/>
<feature type="region of interest" description="Disordered" evidence="1">
    <location>
        <begin position="151"/>
        <end position="187"/>
    </location>
</feature>
<accession>A0A0F9K0S0</accession>